<name>A0A160MA62_9BACI</name>
<feature type="compositionally biased region" description="Basic and acidic residues" evidence="1">
    <location>
        <begin position="20"/>
        <end position="40"/>
    </location>
</feature>
<dbReference type="eggNOG" id="ENOG5030D3K">
    <property type="taxonomic scope" value="Bacteria"/>
</dbReference>
<gene>
    <name evidence="2" type="ORF">A361_10845</name>
</gene>
<dbReference type="Proteomes" id="UP000077856">
    <property type="component" value="Chromosome"/>
</dbReference>
<evidence type="ECO:0000313" key="2">
    <source>
        <dbReference type="EMBL" id="AND39612.1"/>
    </source>
</evidence>
<reference evidence="2 3" key="1">
    <citation type="submission" date="2016-04" db="EMBL/GenBank/DDBJ databases">
        <title>Complete genome sequence of Bacillus oceanisediminis strain 2691.</title>
        <authorList>
            <person name="Jeong H."/>
            <person name="Kim H.J."/>
            <person name="Lee D.-W."/>
        </authorList>
    </citation>
    <scope>NUCLEOTIDE SEQUENCE [LARGE SCALE GENOMIC DNA]</scope>
    <source>
        <strain evidence="2 3">2691</strain>
    </source>
</reference>
<feature type="region of interest" description="Disordered" evidence="1">
    <location>
        <begin position="1"/>
        <end position="40"/>
    </location>
</feature>
<dbReference type="KEGG" id="bon:A361_10845"/>
<dbReference type="STRING" id="1196031.A361_10845"/>
<organism evidence="2 3">
    <name type="scientific">Cytobacillus oceanisediminis 2691</name>
    <dbReference type="NCBI Taxonomy" id="1196031"/>
    <lineage>
        <taxon>Bacteria</taxon>
        <taxon>Bacillati</taxon>
        <taxon>Bacillota</taxon>
        <taxon>Bacilli</taxon>
        <taxon>Bacillales</taxon>
        <taxon>Bacillaceae</taxon>
        <taxon>Cytobacillus</taxon>
    </lineage>
</organism>
<dbReference type="Gene3D" id="1.10.601.10">
    <property type="entry name" value="RNA Polymerase Primary Sigma Factor"/>
    <property type="match status" value="1"/>
</dbReference>
<feature type="region of interest" description="Disordered" evidence="1">
    <location>
        <begin position="146"/>
        <end position="165"/>
    </location>
</feature>
<proteinExistence type="predicted"/>
<dbReference type="RefSeq" id="WP_019381932.1">
    <property type="nucleotide sequence ID" value="NZ_CP015506.1"/>
</dbReference>
<dbReference type="EMBL" id="CP015506">
    <property type="protein sequence ID" value="AND39612.1"/>
    <property type="molecule type" value="Genomic_DNA"/>
</dbReference>
<sequence>MKKLLPLNLQLFAEDNNPSDETKKPDENKEHMIPKSRFDEVNQRYKDIQAKMDQFLAEKADAEKKSQEEQGKFQELYESTSKEFSEVKSQFESVQNRAKELEGVVNSLLESKLKGIPEEFHDLIPGNLTPEGKLDWINKAEEKGLFGKQPQQPVGEMTNGGEYNGITKDQFAKMTYPERNKLFSSNPDLYKKLSR</sequence>
<evidence type="ECO:0000256" key="1">
    <source>
        <dbReference type="SAM" id="MobiDB-lite"/>
    </source>
</evidence>
<protein>
    <submittedName>
        <fullName evidence="2">Uncharacterized protein</fullName>
    </submittedName>
</protein>
<accession>A0A160MA62</accession>
<dbReference type="AlphaFoldDB" id="A0A160MA62"/>
<evidence type="ECO:0000313" key="3">
    <source>
        <dbReference type="Proteomes" id="UP000077856"/>
    </source>
</evidence>